<dbReference type="Proteomes" id="UP000027432">
    <property type="component" value="Unassembled WGS sequence"/>
</dbReference>
<keyword evidence="5" id="KW-0808">Transferase</keyword>
<evidence type="ECO:0000313" key="15">
    <source>
        <dbReference type="EMBL" id="KEO50974.1"/>
    </source>
</evidence>
<dbReference type="InterPro" id="IPR050428">
    <property type="entry name" value="TCS_sensor_his_kinase"/>
</dbReference>
<dbReference type="EMBL" id="AUND01000040">
    <property type="protein sequence ID" value="KEO50974.1"/>
    <property type="molecule type" value="Genomic_DNA"/>
</dbReference>
<dbReference type="InterPro" id="IPR013727">
    <property type="entry name" value="2CSK_N"/>
</dbReference>
<evidence type="ECO:0000256" key="7">
    <source>
        <dbReference type="ARBA" id="ARBA00022777"/>
    </source>
</evidence>
<evidence type="ECO:0000256" key="10">
    <source>
        <dbReference type="ARBA" id="ARBA00023136"/>
    </source>
</evidence>
<dbReference type="InterPro" id="IPR003661">
    <property type="entry name" value="HisK_dim/P_dom"/>
</dbReference>
<dbReference type="InterPro" id="IPR003660">
    <property type="entry name" value="HAMP_dom"/>
</dbReference>
<protein>
    <recommendedName>
        <fullName evidence="3">histidine kinase</fullName>
        <ecNumber evidence="3">2.7.13.3</ecNumber>
    </recommendedName>
</protein>
<feature type="region of interest" description="Disordered" evidence="11">
    <location>
        <begin position="1"/>
        <end position="33"/>
    </location>
</feature>
<comment type="caution">
    <text evidence="15">The sequence shown here is derived from an EMBL/GenBank/DDBJ whole genome shotgun (WGS) entry which is preliminary data.</text>
</comment>
<keyword evidence="4" id="KW-0597">Phosphoprotein</keyword>
<dbReference type="EC" id="2.7.13.3" evidence="3"/>
<evidence type="ECO:0000256" key="1">
    <source>
        <dbReference type="ARBA" id="ARBA00000085"/>
    </source>
</evidence>
<feature type="transmembrane region" description="Helical" evidence="12">
    <location>
        <begin position="196"/>
        <end position="218"/>
    </location>
</feature>
<dbReference type="InterPro" id="IPR036890">
    <property type="entry name" value="HATPase_C_sf"/>
</dbReference>
<dbReference type="eggNOG" id="COG2205">
    <property type="taxonomic scope" value="Bacteria"/>
</dbReference>
<dbReference type="InterPro" id="IPR036097">
    <property type="entry name" value="HisK_dim/P_sf"/>
</dbReference>
<accession>A0A074J381</accession>
<name>A0A074J381_9RHOB</name>
<dbReference type="STRING" id="1353537.TP2_13885"/>
<evidence type="ECO:0000256" key="5">
    <source>
        <dbReference type="ARBA" id="ARBA00022679"/>
    </source>
</evidence>
<feature type="compositionally biased region" description="Basic and acidic residues" evidence="11">
    <location>
        <begin position="1"/>
        <end position="12"/>
    </location>
</feature>
<dbReference type="Pfam" id="PF00512">
    <property type="entry name" value="HisKA"/>
    <property type="match status" value="1"/>
</dbReference>
<reference evidence="15 16" key="1">
    <citation type="submission" date="2013-07" db="EMBL/GenBank/DDBJ databases">
        <title>Thioclava pacifica DSM 10166 Genome Sequencing.</title>
        <authorList>
            <person name="Lai Q."/>
            <person name="Shao Z."/>
        </authorList>
    </citation>
    <scope>NUCLEOTIDE SEQUENCE [LARGE SCALE GENOMIC DNA]</scope>
    <source>
        <strain evidence="15 16">DSM 10166</strain>
    </source>
</reference>
<organism evidence="15 16">
    <name type="scientific">Thioclava pacifica DSM 10166</name>
    <dbReference type="NCBI Taxonomy" id="1353537"/>
    <lineage>
        <taxon>Bacteria</taxon>
        <taxon>Pseudomonadati</taxon>
        <taxon>Pseudomonadota</taxon>
        <taxon>Alphaproteobacteria</taxon>
        <taxon>Rhodobacterales</taxon>
        <taxon>Paracoccaceae</taxon>
        <taxon>Thioclava</taxon>
    </lineage>
</organism>
<dbReference type="PANTHER" id="PTHR45436">
    <property type="entry name" value="SENSOR HISTIDINE KINASE YKOH"/>
    <property type="match status" value="1"/>
</dbReference>
<dbReference type="Gene3D" id="3.30.565.10">
    <property type="entry name" value="Histidine kinase-like ATPase, C-terminal domain"/>
    <property type="match status" value="1"/>
</dbReference>
<dbReference type="Pfam" id="PF02518">
    <property type="entry name" value="HATPase_c"/>
    <property type="match status" value="1"/>
</dbReference>
<dbReference type="CDD" id="cd00075">
    <property type="entry name" value="HATPase"/>
    <property type="match status" value="1"/>
</dbReference>
<dbReference type="InterPro" id="IPR005467">
    <property type="entry name" value="His_kinase_dom"/>
</dbReference>
<evidence type="ECO:0000256" key="2">
    <source>
        <dbReference type="ARBA" id="ARBA00004370"/>
    </source>
</evidence>
<dbReference type="InterPro" id="IPR003594">
    <property type="entry name" value="HATPase_dom"/>
</dbReference>
<dbReference type="Pfam" id="PF08521">
    <property type="entry name" value="2CSK_N"/>
    <property type="match status" value="1"/>
</dbReference>
<keyword evidence="10 12" id="KW-0472">Membrane</keyword>
<evidence type="ECO:0000313" key="16">
    <source>
        <dbReference type="Proteomes" id="UP000027432"/>
    </source>
</evidence>
<dbReference type="AlphaFoldDB" id="A0A074J381"/>
<evidence type="ECO:0000256" key="9">
    <source>
        <dbReference type="ARBA" id="ARBA00023012"/>
    </source>
</evidence>
<keyword evidence="16" id="KW-1185">Reference proteome</keyword>
<keyword evidence="9" id="KW-0902">Two-component regulatory system</keyword>
<evidence type="ECO:0000256" key="8">
    <source>
        <dbReference type="ARBA" id="ARBA00022989"/>
    </source>
</evidence>
<dbReference type="SUPFAM" id="SSF47384">
    <property type="entry name" value="Homodimeric domain of signal transducing histidine kinase"/>
    <property type="match status" value="1"/>
</dbReference>
<evidence type="ECO:0000259" key="13">
    <source>
        <dbReference type="PROSITE" id="PS50109"/>
    </source>
</evidence>
<dbReference type="GO" id="GO:0005886">
    <property type="term" value="C:plasma membrane"/>
    <property type="evidence" value="ECO:0007669"/>
    <property type="project" value="TreeGrafter"/>
</dbReference>
<comment type="subcellular location">
    <subcellularLocation>
        <location evidence="2">Membrane</location>
    </subcellularLocation>
</comment>
<keyword evidence="7" id="KW-0418">Kinase</keyword>
<dbReference type="CDD" id="cd00082">
    <property type="entry name" value="HisKA"/>
    <property type="match status" value="1"/>
</dbReference>
<feature type="domain" description="Histidine kinase" evidence="13">
    <location>
        <begin position="274"/>
        <end position="487"/>
    </location>
</feature>
<dbReference type="SMART" id="SM00387">
    <property type="entry name" value="HATPase_c"/>
    <property type="match status" value="1"/>
</dbReference>
<dbReference type="PANTHER" id="PTHR45436:SF1">
    <property type="entry name" value="SENSOR PROTEIN QSEC"/>
    <property type="match status" value="1"/>
</dbReference>
<dbReference type="InterPro" id="IPR004358">
    <property type="entry name" value="Sig_transdc_His_kin-like_C"/>
</dbReference>
<keyword evidence="6 12" id="KW-0812">Transmembrane</keyword>
<evidence type="ECO:0000256" key="6">
    <source>
        <dbReference type="ARBA" id="ARBA00022692"/>
    </source>
</evidence>
<feature type="domain" description="HAMP" evidence="14">
    <location>
        <begin position="215"/>
        <end position="266"/>
    </location>
</feature>
<sequence>MAIGWPRDRKMTEPAAPPSQVSASREPTGRAPGATRSLTARLVTGLSSLLILGGLILAFAAFAYGRTAARDAFDRLLVGAANDIAASISIRDGAPVVDLPVSAFELLALAPDDRIAYQISGPGGAVLTGYQDLPRPTSSARDLVLYDARFKGEPARFIRVTRRFAERQFSGTVEVIVGQTLRARTQLAFSITRNALGGLAVGGIAMLAFAILIVHSALRPLERLAKGIAERDPQDLTPIRAAVPGEVDVLVQATNGFMARLDRQFATMKSLISDTAHQLRTPVAALRAQSDLAAEEDDPARREEIVVKLHAGTVRLSRLLDQMLSRALVIHRADSARRERVDLRDIALDIFEEGDHAALSPGAEIRLEIGDEEVAVLADALSLSEAAKNLLGNALRHGKAPVTIGAEQENGQARLWVRDSGPGPAPELRARLGERFTPGRSGAGRRGASSGLGLAIAQSVAETYGGTLEMESDAPGFTIAIVLPAAEEHR</sequence>
<gene>
    <name evidence="15" type="ORF">TP2_13885</name>
</gene>
<keyword evidence="8 12" id="KW-1133">Transmembrane helix</keyword>
<dbReference type="Gene3D" id="1.10.287.130">
    <property type="match status" value="1"/>
</dbReference>
<dbReference type="GO" id="GO:0000155">
    <property type="term" value="F:phosphorelay sensor kinase activity"/>
    <property type="evidence" value="ECO:0007669"/>
    <property type="project" value="InterPro"/>
</dbReference>
<feature type="transmembrane region" description="Helical" evidence="12">
    <location>
        <begin position="42"/>
        <end position="65"/>
    </location>
</feature>
<dbReference type="SUPFAM" id="SSF55874">
    <property type="entry name" value="ATPase domain of HSP90 chaperone/DNA topoisomerase II/histidine kinase"/>
    <property type="match status" value="1"/>
</dbReference>
<proteinExistence type="predicted"/>
<dbReference type="PRINTS" id="PR00344">
    <property type="entry name" value="BCTRLSENSOR"/>
</dbReference>
<dbReference type="PROSITE" id="PS50885">
    <property type="entry name" value="HAMP"/>
    <property type="match status" value="1"/>
</dbReference>
<dbReference type="SMART" id="SM00388">
    <property type="entry name" value="HisKA"/>
    <property type="match status" value="1"/>
</dbReference>
<evidence type="ECO:0000256" key="4">
    <source>
        <dbReference type="ARBA" id="ARBA00022553"/>
    </source>
</evidence>
<evidence type="ECO:0000256" key="11">
    <source>
        <dbReference type="SAM" id="MobiDB-lite"/>
    </source>
</evidence>
<evidence type="ECO:0000259" key="14">
    <source>
        <dbReference type="PROSITE" id="PS50885"/>
    </source>
</evidence>
<comment type="catalytic activity">
    <reaction evidence="1">
        <text>ATP + protein L-histidine = ADP + protein N-phospho-L-histidine.</text>
        <dbReference type="EC" id="2.7.13.3"/>
    </reaction>
</comment>
<evidence type="ECO:0000256" key="3">
    <source>
        <dbReference type="ARBA" id="ARBA00012438"/>
    </source>
</evidence>
<evidence type="ECO:0000256" key="12">
    <source>
        <dbReference type="SAM" id="Phobius"/>
    </source>
</evidence>
<dbReference type="PROSITE" id="PS50109">
    <property type="entry name" value="HIS_KIN"/>
    <property type="match status" value="1"/>
</dbReference>